<dbReference type="InterPro" id="IPR001633">
    <property type="entry name" value="EAL_dom"/>
</dbReference>
<dbReference type="GO" id="GO:0071111">
    <property type="term" value="F:cyclic-guanylate-specific phosphodiesterase activity"/>
    <property type="evidence" value="ECO:0007669"/>
    <property type="project" value="InterPro"/>
</dbReference>
<name>A0A1I4NJP0_9GAMM</name>
<dbReference type="Gene3D" id="3.30.70.270">
    <property type="match status" value="1"/>
</dbReference>
<dbReference type="PROSITE" id="PS50883">
    <property type="entry name" value="EAL"/>
    <property type="match status" value="1"/>
</dbReference>
<dbReference type="InterPro" id="IPR000160">
    <property type="entry name" value="GGDEF_dom"/>
</dbReference>
<dbReference type="Gene3D" id="3.20.20.450">
    <property type="entry name" value="EAL domain"/>
    <property type="match status" value="1"/>
</dbReference>
<reference evidence="4" key="1">
    <citation type="submission" date="2016-10" db="EMBL/GenBank/DDBJ databases">
        <authorList>
            <person name="Varghese N."/>
            <person name="Submissions S."/>
        </authorList>
    </citation>
    <scope>NUCLEOTIDE SEQUENCE [LARGE SCALE GENOMIC DNA]</scope>
    <source>
        <strain evidence="4">DSM 24213</strain>
    </source>
</reference>
<dbReference type="SUPFAM" id="SSF55073">
    <property type="entry name" value="Nucleotide cyclase"/>
    <property type="match status" value="1"/>
</dbReference>
<accession>A0A1I4NJP0</accession>
<gene>
    <name evidence="3" type="ORF">SAMN05216217_101367</name>
</gene>
<dbReference type="SMART" id="SM00267">
    <property type="entry name" value="GGDEF"/>
    <property type="match status" value="1"/>
</dbReference>
<organism evidence="3 4">
    <name type="scientific">Halopseudomonas yangmingensis</name>
    <dbReference type="NCBI Taxonomy" id="1720063"/>
    <lineage>
        <taxon>Bacteria</taxon>
        <taxon>Pseudomonadati</taxon>
        <taxon>Pseudomonadota</taxon>
        <taxon>Gammaproteobacteria</taxon>
        <taxon>Pseudomonadales</taxon>
        <taxon>Pseudomonadaceae</taxon>
        <taxon>Halopseudomonas</taxon>
    </lineage>
</organism>
<dbReference type="InterPro" id="IPR043128">
    <property type="entry name" value="Rev_trsase/Diguanyl_cyclase"/>
</dbReference>
<evidence type="ECO:0000313" key="4">
    <source>
        <dbReference type="Proteomes" id="UP000243629"/>
    </source>
</evidence>
<proteinExistence type="predicted"/>
<dbReference type="InterPro" id="IPR029787">
    <property type="entry name" value="Nucleotide_cyclase"/>
</dbReference>
<dbReference type="SUPFAM" id="SSF141868">
    <property type="entry name" value="EAL domain-like"/>
    <property type="match status" value="1"/>
</dbReference>
<feature type="domain" description="GGDEF" evidence="2">
    <location>
        <begin position="426"/>
        <end position="580"/>
    </location>
</feature>
<dbReference type="Pfam" id="PF00563">
    <property type="entry name" value="EAL"/>
    <property type="match status" value="1"/>
</dbReference>
<dbReference type="InterPro" id="IPR050706">
    <property type="entry name" value="Cyclic-di-GMP_PDE-like"/>
</dbReference>
<dbReference type="OrthoDB" id="1673646at2"/>
<dbReference type="STRING" id="1720063.SAMN05216217_101367"/>
<keyword evidence="4" id="KW-1185">Reference proteome</keyword>
<dbReference type="InterPro" id="IPR035919">
    <property type="entry name" value="EAL_sf"/>
</dbReference>
<feature type="domain" description="EAL" evidence="1">
    <location>
        <begin position="2"/>
        <end position="252"/>
    </location>
</feature>
<evidence type="ECO:0000259" key="1">
    <source>
        <dbReference type="PROSITE" id="PS50883"/>
    </source>
</evidence>
<dbReference type="SUPFAM" id="SSF54631">
    <property type="entry name" value="CBS-domain pair"/>
    <property type="match status" value="1"/>
</dbReference>
<dbReference type="RefSeq" id="WP_093472142.1">
    <property type="nucleotide sequence ID" value="NZ_FOUI01000001.1"/>
</dbReference>
<dbReference type="NCBIfam" id="TIGR00254">
    <property type="entry name" value="GGDEF"/>
    <property type="match status" value="1"/>
</dbReference>
<dbReference type="AlphaFoldDB" id="A0A1I4NJP0"/>
<dbReference type="CDD" id="cd01948">
    <property type="entry name" value="EAL"/>
    <property type="match status" value="1"/>
</dbReference>
<dbReference type="Pfam" id="PF00990">
    <property type="entry name" value="GGDEF"/>
    <property type="match status" value="1"/>
</dbReference>
<dbReference type="CDD" id="cd04598">
    <property type="entry name" value="CBS_pair_GGDEF_EAL"/>
    <property type="match status" value="1"/>
</dbReference>
<dbReference type="SMART" id="SM00052">
    <property type="entry name" value="EAL"/>
    <property type="match status" value="1"/>
</dbReference>
<protein>
    <submittedName>
        <fullName evidence="3">Diguanylate cyclase (GGDEF) domain-containing protein</fullName>
    </submittedName>
</protein>
<dbReference type="InterPro" id="IPR046342">
    <property type="entry name" value="CBS_dom_sf"/>
</dbReference>
<dbReference type="PROSITE" id="PS50887">
    <property type="entry name" value="GGDEF"/>
    <property type="match status" value="1"/>
</dbReference>
<dbReference type="Proteomes" id="UP000243629">
    <property type="component" value="Unassembled WGS sequence"/>
</dbReference>
<evidence type="ECO:0000259" key="2">
    <source>
        <dbReference type="PROSITE" id="PS50887"/>
    </source>
</evidence>
<evidence type="ECO:0000313" key="3">
    <source>
        <dbReference type="EMBL" id="SFM15679.1"/>
    </source>
</evidence>
<sequence length="612" mass="68737">MLSESRNELQRIIQQGLISTLFQPIVSSLEQRIIGYEALSRGPSDSPLHSPLTLFATARHCGLLSELEHLCRSTAISRFCQLQLPGMLFLNVSPETLLEPGHSRGATLQLIQRFGLPPARLVIELTEQAPINDMGLLREALLHYREMGLQVALDDLGAGYAGLQLWSELQPDHVKIDRHFIHDIHLDPIKREFVSAMLSMAKASRSNLIAEGIECAEEQEALEQMGIDWVQGYWLAKPHAEPLEQRAQLEDRLKQCLGLQPDVTGIHSLLIETAPVSADCLTLDVLQRFQDQASLNTLAVVDSSNKPVGTVQRNNFTRKLLKPFALELHGRKPISQLMDDQPLVVDIGQSLEQVSRLLTSRARQRLDEDFIILREGLYYGLGRVMDVLRQITELKIREARHANPLTLLPGNIPIQECLARLLRTGHKARLCYLDLDNFKPFNDLYGYAKGDEVLLILARLLRKHCDQRHDFVGHIGGDDFMLVLRSSDWDARLQRINHDFSRDTLPLYRPEHQRDGGFTAADRHGVQRQHALVSLSIGVLHLDAGNNRQDDPASLAEQASALKQQAKNYPGFSVVCGSSHGQSEQYDLAFRAPDQTPCGLQRVTHKSCGYVC</sequence>
<dbReference type="PANTHER" id="PTHR33121:SF76">
    <property type="entry name" value="SIGNALING PROTEIN"/>
    <property type="match status" value="1"/>
</dbReference>
<dbReference type="CDD" id="cd01949">
    <property type="entry name" value="GGDEF"/>
    <property type="match status" value="1"/>
</dbReference>
<dbReference type="EMBL" id="FOUI01000001">
    <property type="protein sequence ID" value="SFM15679.1"/>
    <property type="molecule type" value="Genomic_DNA"/>
</dbReference>
<dbReference type="PANTHER" id="PTHR33121">
    <property type="entry name" value="CYCLIC DI-GMP PHOSPHODIESTERASE PDEF"/>
    <property type="match status" value="1"/>
</dbReference>